<protein>
    <submittedName>
        <fullName evidence="3">HAD family hydrolase</fullName>
    </submittedName>
</protein>
<evidence type="ECO:0000256" key="2">
    <source>
        <dbReference type="ARBA" id="ARBA00022842"/>
    </source>
</evidence>
<dbReference type="RefSeq" id="WP_137097116.1">
    <property type="nucleotide sequence ID" value="NZ_SWMS01000033.1"/>
</dbReference>
<accession>A0ABY2RUB9</accession>
<name>A0ABY2RUB9_9PSEU</name>
<dbReference type="Pfam" id="PF00702">
    <property type="entry name" value="Hydrolase"/>
    <property type="match status" value="1"/>
</dbReference>
<evidence type="ECO:0000313" key="4">
    <source>
        <dbReference type="Proteomes" id="UP000309992"/>
    </source>
</evidence>
<sequence>MLIVTDVGDTLGSFDRPGTADVLREIALAPDNAAEIDRNILHVVPELTEEVAELVRERLLISASEWPLIWPTGGFTAYPGTKTALERLAALAPVVALSNVSCVAGPARMGDLHDQCGQYLAGIYTSYQLQARKPQPRCWTAIAAEYQVPVGDIVHLGDRVPEDVRGPLAAGCRAAVLVNTRDVEVPEDVRRDPRVAVVRDLADAADRLAELAGAPA</sequence>
<proteinExistence type="predicted"/>
<dbReference type="Gene3D" id="3.40.50.1000">
    <property type="entry name" value="HAD superfamily/HAD-like"/>
    <property type="match status" value="1"/>
</dbReference>
<keyword evidence="1 3" id="KW-0378">Hydrolase</keyword>
<organism evidence="3 4">
    <name type="scientific">Prauserella endophytica</name>
    <dbReference type="NCBI Taxonomy" id="1592324"/>
    <lineage>
        <taxon>Bacteria</taxon>
        <taxon>Bacillati</taxon>
        <taxon>Actinomycetota</taxon>
        <taxon>Actinomycetes</taxon>
        <taxon>Pseudonocardiales</taxon>
        <taxon>Pseudonocardiaceae</taxon>
        <taxon>Prauserella</taxon>
        <taxon>Prauserella coralliicola group</taxon>
    </lineage>
</organism>
<dbReference type="InterPro" id="IPR023214">
    <property type="entry name" value="HAD_sf"/>
</dbReference>
<dbReference type="InterPro" id="IPR036412">
    <property type="entry name" value="HAD-like_sf"/>
</dbReference>
<reference evidence="3 4" key="1">
    <citation type="journal article" date="2015" name="Antonie Van Leeuwenhoek">
        <title>Prauserella endophytica sp. nov., an endophytic actinobacterium isolated from Tamarix taklamakanensis.</title>
        <authorList>
            <person name="Liu J.M."/>
            <person name="Habden X."/>
            <person name="Guo L."/>
            <person name="Tuo L."/>
            <person name="Jiang Z.K."/>
            <person name="Liu S.W."/>
            <person name="Liu X.F."/>
            <person name="Chen L."/>
            <person name="Li R.F."/>
            <person name="Zhang Y.Q."/>
            <person name="Sun C.H."/>
        </authorList>
    </citation>
    <scope>NUCLEOTIDE SEQUENCE [LARGE SCALE GENOMIC DNA]</scope>
    <source>
        <strain evidence="3 4">CGMCC 4.7182</strain>
    </source>
</reference>
<dbReference type="EMBL" id="SWMS01000033">
    <property type="protein sequence ID" value="TKG60911.1"/>
    <property type="molecule type" value="Genomic_DNA"/>
</dbReference>
<comment type="caution">
    <text evidence="3">The sequence shown here is derived from an EMBL/GenBank/DDBJ whole genome shotgun (WGS) entry which is preliminary data.</text>
</comment>
<dbReference type="SUPFAM" id="SSF56784">
    <property type="entry name" value="HAD-like"/>
    <property type="match status" value="1"/>
</dbReference>
<gene>
    <name evidence="3" type="ORF">FCN18_34320</name>
</gene>
<dbReference type="Proteomes" id="UP000309992">
    <property type="component" value="Unassembled WGS sequence"/>
</dbReference>
<keyword evidence="4" id="KW-1185">Reference proteome</keyword>
<evidence type="ECO:0000313" key="3">
    <source>
        <dbReference type="EMBL" id="TKG60911.1"/>
    </source>
</evidence>
<dbReference type="InterPro" id="IPR051400">
    <property type="entry name" value="HAD-like_hydrolase"/>
</dbReference>
<keyword evidence="2" id="KW-0460">Magnesium</keyword>
<dbReference type="GO" id="GO:0016787">
    <property type="term" value="F:hydrolase activity"/>
    <property type="evidence" value="ECO:0007669"/>
    <property type="project" value="UniProtKB-KW"/>
</dbReference>
<evidence type="ECO:0000256" key="1">
    <source>
        <dbReference type="ARBA" id="ARBA00022801"/>
    </source>
</evidence>
<dbReference type="PANTHER" id="PTHR46470">
    <property type="entry name" value="N-ACYLNEURAMINATE-9-PHOSPHATASE"/>
    <property type="match status" value="1"/>
</dbReference>